<feature type="transmembrane region" description="Helical" evidence="6">
    <location>
        <begin position="36"/>
        <end position="54"/>
    </location>
</feature>
<feature type="transmembrane region" description="Helical" evidence="6">
    <location>
        <begin position="170"/>
        <end position="192"/>
    </location>
</feature>
<evidence type="ECO:0000313" key="7">
    <source>
        <dbReference type="EMBL" id="SDW88325.1"/>
    </source>
</evidence>
<dbReference type="InterPro" id="IPR014227">
    <property type="entry name" value="YtvI-like"/>
</dbReference>
<gene>
    <name evidence="7" type="ORF">SAMN05421781_2670</name>
</gene>
<keyword evidence="8" id="KW-1185">Reference proteome</keyword>
<protein>
    <submittedName>
        <fullName evidence="7">Sporulation integral membrane protein YtvI</fullName>
    </submittedName>
</protein>
<evidence type="ECO:0000256" key="6">
    <source>
        <dbReference type="SAM" id="Phobius"/>
    </source>
</evidence>
<evidence type="ECO:0000256" key="2">
    <source>
        <dbReference type="ARBA" id="ARBA00009773"/>
    </source>
</evidence>
<reference evidence="7 8" key="1">
    <citation type="submission" date="2016-10" db="EMBL/GenBank/DDBJ databases">
        <authorList>
            <person name="de Groot N.N."/>
        </authorList>
    </citation>
    <scope>NUCLEOTIDE SEQUENCE [LARGE SCALE GENOMIC DNA]</scope>
    <source>
        <strain evidence="7 8">DSM 23126</strain>
    </source>
</reference>
<sequence>MEWLMKQTTGWMILRFVIVIIAAFALAWAIGKVFSYTYPFWIAAFFAWMLMPLTKWLHYKLRLPNGIAALLGLLLTLSIVGGIITGLIFLSIELFNVIAEKGPAWMESTFQQMQNFYNENLLPFWERATGAASGIGGQSSVDQGIAELGSQLGSGLGSVAQTTADALTQLILGIPTLLIVLLFIVLAIYFIGKDWNRYAGKMKLALPPFVIERLKAFYQSMWARVFGYIRAQLILMLVTGVIVLIGLLIMRVEGAYWLAAIVGVAEFLPYLGTGTILIPWGVYLIISGNFGLGLGLLILYTITMIVRQIIEPKVLSSSMNLNPLAVLISLFAGLQMFGAVGLLAGPAILVLFIILWDIGVAKDISRFIRYGFDK</sequence>
<dbReference type="PANTHER" id="PTHR21716">
    <property type="entry name" value="TRANSMEMBRANE PROTEIN"/>
    <property type="match status" value="1"/>
</dbReference>
<keyword evidence="5 6" id="KW-0472">Membrane</keyword>
<feature type="transmembrane region" description="Helical" evidence="6">
    <location>
        <begin position="290"/>
        <end position="310"/>
    </location>
</feature>
<comment type="similarity">
    <text evidence="2">Belongs to the autoinducer-2 exporter (AI-2E) (TC 2.A.86) family.</text>
</comment>
<feature type="transmembrane region" description="Helical" evidence="6">
    <location>
        <begin position="12"/>
        <end position="30"/>
    </location>
</feature>
<evidence type="ECO:0000256" key="1">
    <source>
        <dbReference type="ARBA" id="ARBA00004141"/>
    </source>
</evidence>
<evidence type="ECO:0000256" key="3">
    <source>
        <dbReference type="ARBA" id="ARBA00022692"/>
    </source>
</evidence>
<dbReference type="EMBL" id="FNNC01000006">
    <property type="protein sequence ID" value="SDW88325.1"/>
    <property type="molecule type" value="Genomic_DNA"/>
</dbReference>
<keyword evidence="4 6" id="KW-1133">Transmembrane helix</keyword>
<dbReference type="Pfam" id="PF01594">
    <property type="entry name" value="AI-2E_transport"/>
    <property type="match status" value="1"/>
</dbReference>
<feature type="transmembrane region" description="Helical" evidence="6">
    <location>
        <begin position="66"/>
        <end position="92"/>
    </location>
</feature>
<evidence type="ECO:0000256" key="5">
    <source>
        <dbReference type="ARBA" id="ARBA00023136"/>
    </source>
</evidence>
<evidence type="ECO:0000256" key="4">
    <source>
        <dbReference type="ARBA" id="ARBA00022989"/>
    </source>
</evidence>
<name>A0A1H2X6A2_9BACI</name>
<feature type="transmembrane region" description="Helical" evidence="6">
    <location>
        <begin position="225"/>
        <end position="249"/>
    </location>
</feature>
<dbReference type="InterPro" id="IPR002549">
    <property type="entry name" value="AI-2E-like"/>
</dbReference>
<dbReference type="AlphaFoldDB" id="A0A1H2X6A2"/>
<dbReference type="GO" id="GO:0055085">
    <property type="term" value="P:transmembrane transport"/>
    <property type="evidence" value="ECO:0007669"/>
    <property type="project" value="TreeGrafter"/>
</dbReference>
<feature type="transmembrane region" description="Helical" evidence="6">
    <location>
        <begin position="255"/>
        <end position="278"/>
    </location>
</feature>
<evidence type="ECO:0000313" key="8">
    <source>
        <dbReference type="Proteomes" id="UP000199488"/>
    </source>
</evidence>
<dbReference type="Proteomes" id="UP000199488">
    <property type="component" value="Unassembled WGS sequence"/>
</dbReference>
<proteinExistence type="inferred from homology"/>
<dbReference type="GO" id="GO:0016020">
    <property type="term" value="C:membrane"/>
    <property type="evidence" value="ECO:0007669"/>
    <property type="project" value="UniProtKB-SubCell"/>
</dbReference>
<dbReference type="PANTHER" id="PTHR21716:SF68">
    <property type="entry name" value="TRANSPORT PROTEIN YTVI-RELATED"/>
    <property type="match status" value="1"/>
</dbReference>
<feature type="transmembrane region" description="Helical" evidence="6">
    <location>
        <begin position="330"/>
        <end position="356"/>
    </location>
</feature>
<organism evidence="7 8">
    <name type="scientific">Marinococcus luteus</name>
    <dbReference type="NCBI Taxonomy" id="1122204"/>
    <lineage>
        <taxon>Bacteria</taxon>
        <taxon>Bacillati</taxon>
        <taxon>Bacillota</taxon>
        <taxon>Bacilli</taxon>
        <taxon>Bacillales</taxon>
        <taxon>Bacillaceae</taxon>
        <taxon>Marinococcus</taxon>
    </lineage>
</organism>
<dbReference type="NCBIfam" id="TIGR02872">
    <property type="entry name" value="spore_ytvI"/>
    <property type="match status" value="1"/>
</dbReference>
<keyword evidence="3 6" id="KW-0812">Transmembrane</keyword>
<dbReference type="STRING" id="1122204.SAMN05421781_2670"/>
<comment type="subcellular location">
    <subcellularLocation>
        <location evidence="1">Membrane</location>
        <topology evidence="1">Multi-pass membrane protein</topology>
    </subcellularLocation>
</comment>
<accession>A0A1H2X6A2</accession>